<dbReference type="PANTHER" id="PTHR10590:SF4">
    <property type="entry name" value="SOLUTE CARRIER FAMILY 28 MEMBER 3"/>
    <property type="match status" value="1"/>
</dbReference>
<feature type="transmembrane region" description="Helical" evidence="7">
    <location>
        <begin position="6"/>
        <end position="22"/>
    </location>
</feature>
<keyword evidence="5 7" id="KW-1133">Transmembrane helix</keyword>
<dbReference type="GO" id="GO:0005886">
    <property type="term" value="C:plasma membrane"/>
    <property type="evidence" value="ECO:0007669"/>
    <property type="project" value="UniProtKB-SubCell"/>
</dbReference>
<organism evidence="11">
    <name type="scientific">Candidatus Aschnera chinzeii</name>
    <dbReference type="NCBI Taxonomy" id="1485666"/>
    <lineage>
        <taxon>Bacteria</taxon>
        <taxon>Pseudomonadati</taxon>
        <taxon>Pseudomonadota</taxon>
        <taxon>Gammaproteobacteria</taxon>
        <taxon>Enterobacterales</taxon>
        <taxon>Enterobacteriaceae</taxon>
        <taxon>Candidatus Aschnera</taxon>
    </lineage>
</organism>
<feature type="transmembrane region" description="Helical" evidence="7">
    <location>
        <begin position="297"/>
        <end position="318"/>
    </location>
</feature>
<evidence type="ECO:0000256" key="1">
    <source>
        <dbReference type="ARBA" id="ARBA00004651"/>
    </source>
</evidence>
<dbReference type="Pfam" id="PF07662">
    <property type="entry name" value="Nucleos_tra2_C"/>
    <property type="match status" value="1"/>
</dbReference>
<dbReference type="InterPro" id="IPR018270">
    <property type="entry name" value="C_nuclsd_transpt_met_bac"/>
</dbReference>
<feature type="transmembrane region" description="Helical" evidence="7">
    <location>
        <begin position="405"/>
        <end position="426"/>
    </location>
</feature>
<dbReference type="NCBIfam" id="TIGR00804">
    <property type="entry name" value="nupC"/>
    <property type="match status" value="1"/>
</dbReference>
<evidence type="ECO:0000313" key="11">
    <source>
        <dbReference type="EMBL" id="BET44349.1"/>
    </source>
</evidence>
<evidence type="ECO:0000259" key="10">
    <source>
        <dbReference type="Pfam" id="PF07670"/>
    </source>
</evidence>
<dbReference type="GO" id="GO:0015293">
    <property type="term" value="F:symporter activity"/>
    <property type="evidence" value="ECO:0007669"/>
    <property type="project" value="TreeGrafter"/>
</dbReference>
<feature type="domain" description="Concentrative nucleoside transporter C-terminal" evidence="9">
    <location>
        <begin position="202"/>
        <end position="422"/>
    </location>
</feature>
<reference evidence="11" key="1">
    <citation type="journal article" date="2023" name="Front. Microbiol.">
        <title>Genome analysis of Candidatus Aschnera chinzeii, the bacterial endosymbiont of the blood-sucking bat fly Penicillidia jenynsii (Insecta: Diptera: Nycteribiidae).</title>
        <authorList>
            <person name="Koga R."/>
            <person name="Moriyama M."/>
            <person name="Nozaki T."/>
            <person name="Fukatsu T."/>
        </authorList>
    </citation>
    <scope>NUCLEOTIDE SEQUENCE</scope>
    <source>
        <strain evidence="11">Kw-01</strain>
    </source>
</reference>
<feature type="transmembrane region" description="Helical" evidence="7">
    <location>
        <begin position="173"/>
        <end position="194"/>
    </location>
</feature>
<feature type="transmembrane region" description="Helical" evidence="7">
    <location>
        <begin position="367"/>
        <end position="393"/>
    </location>
</feature>
<gene>
    <name evidence="11" type="ORF">ACHINZ_0190</name>
</gene>
<evidence type="ECO:0000256" key="7">
    <source>
        <dbReference type="RuleBase" id="RU362018"/>
    </source>
</evidence>
<accession>A0AAT9G3R2</accession>
<feature type="domain" description="Nucleoside transporter/FeoB GTPase Gate" evidence="10">
    <location>
        <begin position="98"/>
        <end position="196"/>
    </location>
</feature>
<dbReference type="InterPro" id="IPR011657">
    <property type="entry name" value="CNT_C_dom"/>
</dbReference>
<feature type="transmembrane region" description="Helical" evidence="7">
    <location>
        <begin position="201"/>
        <end position="221"/>
    </location>
</feature>
<dbReference type="EMBL" id="AP028961">
    <property type="protein sequence ID" value="BET44349.1"/>
    <property type="molecule type" value="Genomic_DNA"/>
</dbReference>
<evidence type="ECO:0000256" key="3">
    <source>
        <dbReference type="ARBA" id="ARBA00022475"/>
    </source>
</evidence>
<dbReference type="InterPro" id="IPR011642">
    <property type="entry name" value="Gate_dom"/>
</dbReference>
<feature type="transmembrane region" description="Helical" evidence="7">
    <location>
        <begin position="95"/>
        <end position="119"/>
    </location>
</feature>
<dbReference type="InterPro" id="IPR002668">
    <property type="entry name" value="CNT_N_dom"/>
</dbReference>
<feature type="transmembrane region" description="Helical" evidence="7">
    <location>
        <begin position="263"/>
        <end position="285"/>
    </location>
</feature>
<keyword evidence="3" id="KW-1003">Cell membrane</keyword>
<evidence type="ECO:0000259" key="9">
    <source>
        <dbReference type="Pfam" id="PF07662"/>
    </source>
</evidence>
<comment type="subcellular location">
    <subcellularLocation>
        <location evidence="1">Cell membrane</location>
        <topology evidence="1">Multi-pass membrane protein</topology>
    </subcellularLocation>
</comment>
<feature type="transmembrane region" description="Helical" evidence="7">
    <location>
        <begin position="29"/>
        <end position="51"/>
    </location>
</feature>
<feature type="domain" description="Concentrative nucleoside transporter N-terminal" evidence="8">
    <location>
        <begin position="8"/>
        <end position="81"/>
    </location>
</feature>
<protein>
    <recommendedName>
        <fullName evidence="7">Nucleoside permease</fullName>
    </recommendedName>
</protein>
<comment type="similarity">
    <text evidence="2 7">Belongs to the concentrative nucleoside transporter (CNT) (TC 2.A.41) family.</text>
</comment>
<evidence type="ECO:0000256" key="5">
    <source>
        <dbReference type="ARBA" id="ARBA00022989"/>
    </source>
</evidence>
<dbReference type="AlphaFoldDB" id="A0AAT9G3R2"/>
<feature type="transmembrane region" description="Helical" evidence="7">
    <location>
        <begin position="66"/>
        <end position="83"/>
    </location>
</feature>
<reference evidence="11" key="2">
    <citation type="submission" date="2023-10" db="EMBL/GenBank/DDBJ databases">
        <authorList>
            <person name="Koga R."/>
            <person name="Fukatsu T."/>
        </authorList>
    </citation>
    <scope>NUCLEOTIDE SEQUENCE</scope>
    <source>
        <strain evidence="11">Kw-01</strain>
    </source>
</reference>
<keyword evidence="4 7" id="KW-0812">Transmembrane</keyword>
<evidence type="ECO:0000256" key="4">
    <source>
        <dbReference type="ARBA" id="ARBA00022692"/>
    </source>
</evidence>
<dbReference type="Pfam" id="PF07670">
    <property type="entry name" value="Gate"/>
    <property type="match status" value="1"/>
</dbReference>
<evidence type="ECO:0000259" key="8">
    <source>
        <dbReference type="Pfam" id="PF01773"/>
    </source>
</evidence>
<name>A0AAT9G3R2_9ENTR</name>
<dbReference type="InterPro" id="IPR008276">
    <property type="entry name" value="C_nuclsd_transpt"/>
</dbReference>
<keyword evidence="6 7" id="KW-0472">Membrane</keyword>
<evidence type="ECO:0000256" key="2">
    <source>
        <dbReference type="ARBA" id="ARBA00009033"/>
    </source>
</evidence>
<keyword evidence="7" id="KW-0813">Transport</keyword>
<proteinExistence type="inferred from homology"/>
<dbReference type="Pfam" id="PF01773">
    <property type="entry name" value="Nucleos_tra2_N"/>
    <property type="match status" value="1"/>
</dbReference>
<sequence length="432" mass="46523">MQLIVSIIGIILLILIAVIFSTNRTAIKLRTVIGAFMMQFFIGAFVLYIPIGRTILEYISILTSNIIRYGQVGINFIFGGLVSNKMFELFNGNGFIFALRVLPIIIFFSSLIAVCYYLGIMQLFIKVFGGCLQKILGTSCTESLSATANIFFGHTEAPLVVKPYISTMTKSELFAVMCGGLSSVAGSVLAGYAQMGISMKFLVAASFMAAPGGLLFAKLIVPETEKNNRTFLLKYNEISNFNDQKPANIIDAAASGASSGMQLALNVGAMLLAFVSLIALINGVLNMIGMWIHIPNLSLELILGWFFSPIAYIIGVPWHEANIAGSFIGQKLIINEFVAYMNFAEYLKSDIDVIESGKQVLSYNTKVIISFALCGFANLASVAILLGGIGGIAPNRREDIAKLGLKAVLAGTLSNLMSAAIASLFLTLSKLI</sequence>
<dbReference type="GO" id="GO:0005337">
    <property type="term" value="F:nucleoside transmembrane transporter activity"/>
    <property type="evidence" value="ECO:0007669"/>
    <property type="project" value="InterPro"/>
</dbReference>
<evidence type="ECO:0000256" key="6">
    <source>
        <dbReference type="ARBA" id="ARBA00023136"/>
    </source>
</evidence>
<dbReference type="PANTHER" id="PTHR10590">
    <property type="entry name" value="SODIUM/NUCLEOSIDE COTRANSPORTER"/>
    <property type="match status" value="1"/>
</dbReference>